<accession>A0A4Y7PUV6</accession>
<dbReference type="Pfam" id="PF20151">
    <property type="entry name" value="DUF6533"/>
    <property type="match status" value="1"/>
</dbReference>
<protein>
    <recommendedName>
        <fullName evidence="2">DUF6533 domain-containing protein</fullName>
    </recommendedName>
</protein>
<keyword evidence="4" id="KW-1185">Reference proteome</keyword>
<dbReference type="AlphaFoldDB" id="A0A4Y7PUV6"/>
<feature type="transmembrane region" description="Helical" evidence="1">
    <location>
        <begin position="58"/>
        <end position="79"/>
    </location>
</feature>
<organism evidence="3 4">
    <name type="scientific">Rickenella mellea</name>
    <dbReference type="NCBI Taxonomy" id="50990"/>
    <lineage>
        <taxon>Eukaryota</taxon>
        <taxon>Fungi</taxon>
        <taxon>Dikarya</taxon>
        <taxon>Basidiomycota</taxon>
        <taxon>Agaricomycotina</taxon>
        <taxon>Agaricomycetes</taxon>
        <taxon>Hymenochaetales</taxon>
        <taxon>Rickenellaceae</taxon>
        <taxon>Rickenella</taxon>
    </lineage>
</organism>
<feature type="domain" description="DUF6533" evidence="2">
    <location>
        <begin position="24"/>
        <end position="69"/>
    </location>
</feature>
<feature type="transmembrane region" description="Helical" evidence="1">
    <location>
        <begin position="124"/>
        <end position="147"/>
    </location>
</feature>
<evidence type="ECO:0000256" key="1">
    <source>
        <dbReference type="SAM" id="Phobius"/>
    </source>
</evidence>
<keyword evidence="1" id="KW-0472">Membrane</keyword>
<feature type="transmembrane region" description="Helical" evidence="1">
    <location>
        <begin position="172"/>
        <end position="193"/>
    </location>
</feature>
<name>A0A4Y7PUV6_9AGAM</name>
<evidence type="ECO:0000313" key="4">
    <source>
        <dbReference type="Proteomes" id="UP000294933"/>
    </source>
</evidence>
<gene>
    <name evidence="3" type="ORF">BD410DRAFT_792702</name>
</gene>
<feature type="transmembrane region" description="Helical" evidence="1">
    <location>
        <begin position="91"/>
        <end position="112"/>
    </location>
</feature>
<feature type="transmembrane region" description="Helical" evidence="1">
    <location>
        <begin position="214"/>
        <end position="231"/>
    </location>
</feature>
<dbReference type="Proteomes" id="UP000294933">
    <property type="component" value="Unassembled WGS sequence"/>
</dbReference>
<proteinExistence type="predicted"/>
<dbReference type="VEuPathDB" id="FungiDB:BD410DRAFT_792702"/>
<dbReference type="EMBL" id="ML170202">
    <property type="protein sequence ID" value="TDL18915.1"/>
    <property type="molecule type" value="Genomic_DNA"/>
</dbReference>
<reference evidence="3 4" key="1">
    <citation type="submission" date="2018-06" db="EMBL/GenBank/DDBJ databases">
        <title>A transcriptomic atlas of mushroom development highlights an independent origin of complex multicellularity.</title>
        <authorList>
            <consortium name="DOE Joint Genome Institute"/>
            <person name="Krizsan K."/>
            <person name="Almasi E."/>
            <person name="Merenyi Z."/>
            <person name="Sahu N."/>
            <person name="Viragh M."/>
            <person name="Koszo T."/>
            <person name="Mondo S."/>
            <person name="Kiss B."/>
            <person name="Balint B."/>
            <person name="Kues U."/>
            <person name="Barry K."/>
            <person name="Hegedus J.C."/>
            <person name="Henrissat B."/>
            <person name="Johnson J."/>
            <person name="Lipzen A."/>
            <person name="Ohm R."/>
            <person name="Nagy I."/>
            <person name="Pangilinan J."/>
            <person name="Yan J."/>
            <person name="Xiong Y."/>
            <person name="Grigoriev I.V."/>
            <person name="Hibbett D.S."/>
            <person name="Nagy L.G."/>
        </authorList>
    </citation>
    <scope>NUCLEOTIDE SEQUENCE [LARGE SCALE GENOMIC DNA]</scope>
    <source>
        <strain evidence="3 4">SZMC22713</strain>
    </source>
</reference>
<dbReference type="InterPro" id="IPR045340">
    <property type="entry name" value="DUF6533"/>
</dbReference>
<keyword evidence="1" id="KW-0812">Transmembrane</keyword>
<feature type="transmembrane region" description="Helical" evidence="1">
    <location>
        <begin position="21"/>
        <end position="38"/>
    </location>
</feature>
<keyword evidence="1" id="KW-1133">Transmembrane helix</keyword>
<evidence type="ECO:0000259" key="2">
    <source>
        <dbReference type="Pfam" id="PF20151"/>
    </source>
</evidence>
<evidence type="ECO:0000313" key="3">
    <source>
        <dbReference type="EMBL" id="TDL18915.1"/>
    </source>
</evidence>
<sequence>MDTGFSGDLGSVTLLVFRTRAVNYVNVASTALLAYDFLLTLGDEIRLMWSARWNASKLLFFATRYPVFIHCSLDLAMYLSPSMSSNMCAPVYKAVGWLSIIAIMTAELILFMRTYAIYGRSRSILIFFAIIAVGLGIPAVILLNLSLNSVKFLPKSPLTTLAPCVPYSADRIVFLDFYFLMAFELVVVVLTAWKGVYKWRENRGPLIVTFVKDGVFYFLTLFASSLANAVVMMDAPLAYFGLMLQVQRVLHAMLSARVLLHIRATVDQDEAFSWPNPATLSWAPNREFMTTTVTNNVTTNFTSDIELTSSQSTSRPDYP</sequence>
<dbReference type="OrthoDB" id="2958007at2759"/>